<dbReference type="AlphaFoldDB" id="A0AAW3YSQ0"/>
<dbReference type="PANTHER" id="PTHR35566">
    <property type="entry name" value="BLR3599 PROTEIN"/>
    <property type="match status" value="1"/>
</dbReference>
<comment type="caution">
    <text evidence="1">The sequence shown here is derived from an EMBL/GenBank/DDBJ whole genome shotgun (WGS) entry which is preliminary data.</text>
</comment>
<name>A0AAW3YSQ0_9GAMM</name>
<proteinExistence type="predicted"/>
<dbReference type="Proteomes" id="UP001193920">
    <property type="component" value="Unassembled WGS sequence"/>
</dbReference>
<gene>
    <name evidence="1" type="primary">tssK</name>
    <name evidence="1" type="ORF">ID854_06050</name>
</gene>
<dbReference type="PANTHER" id="PTHR35566:SF1">
    <property type="entry name" value="TYPE VI SECRETION SYSTEM BASEPLATE COMPONENT TSSK1"/>
    <property type="match status" value="1"/>
</dbReference>
<organism evidence="1">
    <name type="scientific">Xenorhabdus szentirmaii</name>
    <dbReference type="NCBI Taxonomy" id="290112"/>
    <lineage>
        <taxon>Bacteria</taxon>
        <taxon>Pseudomonadati</taxon>
        <taxon>Pseudomonadota</taxon>
        <taxon>Gammaproteobacteria</taxon>
        <taxon>Enterobacterales</taxon>
        <taxon>Morganellaceae</taxon>
        <taxon>Xenorhabdus</taxon>
    </lineage>
</organism>
<reference evidence="1" key="2">
    <citation type="journal article" date="2024" name="Toxins">
        <title>Genome Sequence Analysis of Native Xenorhabdus Strains Isolated from Entomopathogenic Nematodes in Argentina.</title>
        <authorList>
            <person name="Palma L."/>
            <person name="Frizzo L."/>
            <person name="Kaiser S."/>
            <person name="Berry C."/>
            <person name="Caballero P."/>
            <person name="Bode H.B."/>
            <person name="Del Valle E.E."/>
        </authorList>
    </citation>
    <scope>NUCLEOTIDE SEQUENCE</scope>
    <source>
        <strain evidence="1">M</strain>
    </source>
</reference>
<dbReference type="NCBIfam" id="TIGR03353">
    <property type="entry name" value="VI_chp_4"/>
    <property type="match status" value="1"/>
</dbReference>
<dbReference type="InterPro" id="IPR010263">
    <property type="entry name" value="T6SS_TssK"/>
</dbReference>
<sequence>MSGKNRVIWHEGLFIKPQHFQQQQKHIDYLIHSFVSALTPYAHGFSSLRINDDLLKLGRIGISEASGIMPDGTIFSTPSQDQLPKPLDIENINDLKSKDIYLALPISSDTIQEVAEAGSETKSAVRYRELPADVRDLHTKGGDSFILKLAQLAPVLMQGSEDMSAYTAIPLCRIKEKQKDGVIVLDNDFIPTCVSIFVADKLKRFMVEIDGLLTERSRTLAKRIGSPGQQGVADVAEFMMLQLLNRVQPLFNHYAKQTVLHPLHLYTELLQTCGELRTFTDASRLPGNMLAYDHNNLTDTFHNAMHSIRDALNVVLTPRATSIALRQNEGGIRVATLHDSDLLHKAEFVLAISASTPQEQLRRQFVQQTKVTSMEKIRDLVSVQLPGVPLIALSAAPRQLPYHSGYTYFRLDQKSPAWKEIQQGNSIAFHVSGDFPDLDMQLWAIRSGKE</sequence>
<dbReference type="EMBL" id="JACXBF010000128">
    <property type="protein sequence ID" value="MBD2800031.1"/>
    <property type="molecule type" value="Genomic_DNA"/>
</dbReference>
<protein>
    <submittedName>
        <fullName evidence="1">Type VI secretion system baseplate subunit TssK</fullName>
    </submittedName>
</protein>
<evidence type="ECO:0000313" key="1">
    <source>
        <dbReference type="EMBL" id="MBD2800031.1"/>
    </source>
</evidence>
<dbReference type="GeneID" id="97125915"/>
<dbReference type="RefSeq" id="WP_038241108.1">
    <property type="nucleotide sequence ID" value="NZ_CAWNPE010000001.1"/>
</dbReference>
<accession>A0AAW3YSQ0</accession>
<dbReference type="Pfam" id="PF05936">
    <property type="entry name" value="T6SS_VasE"/>
    <property type="match status" value="1"/>
</dbReference>
<reference evidence="1" key="1">
    <citation type="submission" date="2020-09" db="EMBL/GenBank/DDBJ databases">
        <authorList>
            <person name="Palma L."/>
            <person name="Caballero P."/>
            <person name="Berry C."/>
            <person name="Del Valle E."/>
        </authorList>
    </citation>
    <scope>NUCLEOTIDE SEQUENCE</scope>
    <source>
        <strain evidence="1">M</strain>
    </source>
</reference>